<organism evidence="2">
    <name type="scientific">Salvia splendens</name>
    <name type="common">Scarlet sage</name>
    <dbReference type="NCBI Taxonomy" id="180675"/>
    <lineage>
        <taxon>Eukaryota</taxon>
        <taxon>Viridiplantae</taxon>
        <taxon>Streptophyta</taxon>
        <taxon>Embryophyta</taxon>
        <taxon>Tracheophyta</taxon>
        <taxon>Spermatophyta</taxon>
        <taxon>Magnoliopsida</taxon>
        <taxon>eudicotyledons</taxon>
        <taxon>Gunneridae</taxon>
        <taxon>Pentapetalae</taxon>
        <taxon>asterids</taxon>
        <taxon>lamiids</taxon>
        <taxon>Lamiales</taxon>
        <taxon>Lamiaceae</taxon>
        <taxon>Nepetoideae</taxon>
        <taxon>Mentheae</taxon>
        <taxon>Salviinae</taxon>
        <taxon>Salvia</taxon>
        <taxon>Salvia subgen. Calosphace</taxon>
        <taxon>core Calosphace</taxon>
    </lineage>
</organism>
<dbReference type="AlphaFoldDB" id="A0A8X8X9N3"/>
<reference evidence="2" key="2">
    <citation type="submission" date="2020-08" db="EMBL/GenBank/DDBJ databases">
        <title>Plant Genome Project.</title>
        <authorList>
            <person name="Zhang R.-G."/>
        </authorList>
    </citation>
    <scope>NUCLEOTIDE SEQUENCE</scope>
    <source>
        <strain evidence="2">Huo1</strain>
        <tissue evidence="2">Leaf</tissue>
    </source>
</reference>
<keyword evidence="3" id="KW-1185">Reference proteome</keyword>
<comment type="caution">
    <text evidence="2">The sequence shown here is derived from an EMBL/GenBank/DDBJ whole genome shotgun (WGS) entry which is preliminary data.</text>
</comment>
<gene>
    <name evidence="2" type="ORF">SASPL_131187</name>
</gene>
<sequence length="420" mass="46177">MAHMWLESEIIPCSGSNAASASTSASSSGSSKKGKGSAFEKKLDGERVAKAGSSIKETKSYVNWDSWIEEAYGGGGAAPHPNPEALASRFVYLKVVVDQPGLLTLRPTTDPIASKTGHPRRLAPSASLEGRFVTVLTYGLTGRGTKTGPNPALLTKATEAPELPVQPSVGYKKSELPAKPTSSMLCRPGRFIGRLVSYSETVLESRLLSYDSRMIGRDPVDFSDEMTSPTFDVLDFEKPWPVYGLEEEALACVRSKTAGLREGGLGNRKSPSRPTDLRCFVTHAMTEGQKRVRFETGRARSSFKGRIKPAGQRGLSGKAMICRGKDHSFFHWGQDVVFRLASKSQIILKPIQSEVTKKKEDSTKFMASAKFSKRNLCEKVLEQGSDRIEHGANEFRWRSWQECYGNRQRNLIDIFISSTP</sequence>
<feature type="region of interest" description="Disordered" evidence="1">
    <location>
        <begin position="15"/>
        <end position="42"/>
    </location>
</feature>
<accession>A0A8X8X9N3</accession>
<protein>
    <submittedName>
        <fullName evidence="2">Uncharacterized protein</fullName>
    </submittedName>
</protein>
<name>A0A8X8X9N3_SALSN</name>
<proteinExistence type="predicted"/>
<feature type="compositionally biased region" description="Low complexity" evidence="1">
    <location>
        <begin position="15"/>
        <end position="31"/>
    </location>
</feature>
<dbReference type="Proteomes" id="UP000298416">
    <property type="component" value="Unassembled WGS sequence"/>
</dbReference>
<evidence type="ECO:0000256" key="1">
    <source>
        <dbReference type="SAM" id="MobiDB-lite"/>
    </source>
</evidence>
<reference evidence="2" key="1">
    <citation type="submission" date="2018-01" db="EMBL/GenBank/DDBJ databases">
        <authorList>
            <person name="Mao J.F."/>
        </authorList>
    </citation>
    <scope>NUCLEOTIDE SEQUENCE</scope>
    <source>
        <strain evidence="2">Huo1</strain>
        <tissue evidence="2">Leaf</tissue>
    </source>
</reference>
<evidence type="ECO:0000313" key="3">
    <source>
        <dbReference type="Proteomes" id="UP000298416"/>
    </source>
</evidence>
<evidence type="ECO:0000313" key="2">
    <source>
        <dbReference type="EMBL" id="KAG6408183.1"/>
    </source>
</evidence>
<dbReference type="EMBL" id="PNBA02000011">
    <property type="protein sequence ID" value="KAG6408183.1"/>
    <property type="molecule type" value="Genomic_DNA"/>
</dbReference>